<reference evidence="2" key="1">
    <citation type="submission" date="2021-02" db="EMBL/GenBank/DDBJ databases">
        <authorList>
            <person name="Nowell W R."/>
        </authorList>
    </citation>
    <scope>NUCLEOTIDE SEQUENCE</scope>
    <source>
        <strain evidence="2">Ploen Becks lab</strain>
    </source>
</reference>
<dbReference type="EMBL" id="CAJNOC010000037">
    <property type="protein sequence ID" value="CAF0708872.1"/>
    <property type="molecule type" value="Genomic_DNA"/>
</dbReference>
<dbReference type="OrthoDB" id="1045822at2759"/>
<dbReference type="AlphaFoldDB" id="A0A813MBT1"/>
<gene>
    <name evidence="2" type="ORF">OXX778_LOCUS701</name>
</gene>
<proteinExistence type="inferred from homology"/>
<organism evidence="2 3">
    <name type="scientific">Brachionus calyciflorus</name>
    <dbReference type="NCBI Taxonomy" id="104777"/>
    <lineage>
        <taxon>Eukaryota</taxon>
        <taxon>Metazoa</taxon>
        <taxon>Spiralia</taxon>
        <taxon>Gnathifera</taxon>
        <taxon>Rotifera</taxon>
        <taxon>Eurotatoria</taxon>
        <taxon>Monogononta</taxon>
        <taxon>Pseudotrocha</taxon>
        <taxon>Ploima</taxon>
        <taxon>Brachionidae</taxon>
        <taxon>Brachionus</taxon>
    </lineage>
</organism>
<evidence type="ECO:0000256" key="1">
    <source>
        <dbReference type="ARBA" id="ARBA00009024"/>
    </source>
</evidence>
<sequence>MSKKERVVVAQPALEVWDYENHWQKNFSDCCEECGTCCFACFCPMCFLGKLFRRTNECCCMWCMPGGLMSLRSKLRTGFRIKGSLCRDFIATTCCPICAAIQMAGELDKQEL</sequence>
<dbReference type="Proteomes" id="UP000663879">
    <property type="component" value="Unassembled WGS sequence"/>
</dbReference>
<dbReference type="InterPro" id="IPR006461">
    <property type="entry name" value="PLAC_motif_containing"/>
</dbReference>
<dbReference type="NCBIfam" id="TIGR01571">
    <property type="entry name" value="A_thal_Cys_rich"/>
    <property type="match status" value="1"/>
</dbReference>
<evidence type="ECO:0000313" key="2">
    <source>
        <dbReference type="EMBL" id="CAF0708872.1"/>
    </source>
</evidence>
<dbReference type="Pfam" id="PF04749">
    <property type="entry name" value="PLAC8"/>
    <property type="match status" value="1"/>
</dbReference>
<keyword evidence="3" id="KW-1185">Reference proteome</keyword>
<evidence type="ECO:0000313" key="3">
    <source>
        <dbReference type="Proteomes" id="UP000663879"/>
    </source>
</evidence>
<dbReference type="PANTHER" id="PTHR15907">
    <property type="entry name" value="DUF614 FAMILY PROTEIN-RELATED"/>
    <property type="match status" value="1"/>
</dbReference>
<comment type="caution">
    <text evidence="2">The sequence shown here is derived from an EMBL/GenBank/DDBJ whole genome shotgun (WGS) entry which is preliminary data.</text>
</comment>
<name>A0A813MBT1_9BILA</name>
<comment type="similarity">
    <text evidence="1">Belongs to the cornifelin family.</text>
</comment>
<accession>A0A813MBT1</accession>
<protein>
    <submittedName>
        <fullName evidence="2">Uncharacterized protein</fullName>
    </submittedName>
</protein>